<organism evidence="4">
    <name type="scientific">Cellulosimicrobium sp. ES-005</name>
    <dbReference type="NCBI Taxonomy" id="3163031"/>
    <lineage>
        <taxon>Bacteria</taxon>
        <taxon>Bacillati</taxon>
        <taxon>Actinomycetota</taxon>
        <taxon>Actinomycetes</taxon>
        <taxon>Micrococcales</taxon>
        <taxon>Promicromonosporaceae</taxon>
        <taxon>Cellulosimicrobium</taxon>
    </lineage>
</organism>
<gene>
    <name evidence="4" type="ORF">ABRQ22_02640</name>
</gene>
<evidence type="ECO:0000256" key="3">
    <source>
        <dbReference type="SAM" id="MobiDB-lite"/>
    </source>
</evidence>
<keyword evidence="2" id="KW-0143">Chaperone</keyword>
<dbReference type="AlphaFoldDB" id="A0AAU8G3G0"/>
<dbReference type="Pfam" id="PF01730">
    <property type="entry name" value="UreF"/>
    <property type="match status" value="1"/>
</dbReference>
<proteinExistence type="predicted"/>
<dbReference type="EMBL" id="CP159290">
    <property type="protein sequence ID" value="XCH30601.1"/>
    <property type="molecule type" value="Genomic_DNA"/>
</dbReference>
<accession>A0AAU8G3G0</accession>
<evidence type="ECO:0000256" key="2">
    <source>
        <dbReference type="ARBA" id="ARBA00023186"/>
    </source>
</evidence>
<evidence type="ECO:0000256" key="1">
    <source>
        <dbReference type="ARBA" id="ARBA00022988"/>
    </source>
</evidence>
<evidence type="ECO:0000313" key="4">
    <source>
        <dbReference type="EMBL" id="XCH30601.1"/>
    </source>
</evidence>
<dbReference type="PANTHER" id="PTHR33620:SF1">
    <property type="entry name" value="UREASE ACCESSORY PROTEIN F"/>
    <property type="match status" value="1"/>
</dbReference>
<dbReference type="PANTHER" id="PTHR33620">
    <property type="entry name" value="UREASE ACCESSORY PROTEIN F"/>
    <property type="match status" value="1"/>
</dbReference>
<dbReference type="Gene3D" id="1.10.4190.10">
    <property type="entry name" value="Urease accessory protein UreF"/>
    <property type="match status" value="1"/>
</dbReference>
<keyword evidence="1" id="KW-0996">Nickel insertion</keyword>
<name>A0AAU8G3G0_9MICO</name>
<dbReference type="RefSeq" id="WP_353708473.1">
    <property type="nucleotide sequence ID" value="NZ_CP159290.1"/>
</dbReference>
<protein>
    <submittedName>
        <fullName evidence="4">Urease accessory UreF family protein</fullName>
    </submittedName>
</protein>
<dbReference type="InterPro" id="IPR002639">
    <property type="entry name" value="UreF"/>
</dbReference>
<feature type="region of interest" description="Disordered" evidence="3">
    <location>
        <begin position="167"/>
        <end position="205"/>
    </location>
</feature>
<dbReference type="GO" id="GO:0016151">
    <property type="term" value="F:nickel cation binding"/>
    <property type="evidence" value="ECO:0007669"/>
    <property type="project" value="InterPro"/>
</dbReference>
<reference evidence="4" key="1">
    <citation type="submission" date="2024-06" db="EMBL/GenBank/DDBJ databases">
        <title>Complete genome sequence of the cellulolytic actinobacterium, Cellulosimicrobium ES-005.</title>
        <authorList>
            <person name="Matthews C.T."/>
            <person name="Underwood K.D."/>
            <person name="Ghanchi K.M."/>
            <person name="Fields S.D."/>
            <person name="Gardner S.G."/>
        </authorList>
    </citation>
    <scope>NUCLEOTIDE SEQUENCE</scope>
    <source>
        <strain evidence="4">ES-005</strain>
    </source>
</reference>
<sequence length="302" mass="30657">MSAMPEVDGEGRAELMLALLADARLPTGGHTQSAGLEPALRAGMPAAQVPDYVRARLATVTRVEAATAVVARHVALAAGPVPDGAGSPPAGGASSAGVPDGVASASRGLADTWLAWTARTPSSALRETSRRLGRGYLRLLRRLWEGHPAVVALDEAAVLVADARRADGVSDPGAGATSATRAVPGGGADPGGRATTGRRAPQPPRPVVLGVTAACAGLSARQVARLVGYEDVQTVAAATLKLEPVDPVVATGWVVAAQPVIDALARAVADLTDPRAIPAHGAPLVEQWAELHSRTTERLFSA</sequence>
<dbReference type="InterPro" id="IPR038277">
    <property type="entry name" value="UreF_sf"/>
</dbReference>